<name>A0A1L7WLE9_9HELO</name>
<organism evidence="4 5">
    <name type="scientific">Phialocephala subalpina</name>
    <dbReference type="NCBI Taxonomy" id="576137"/>
    <lineage>
        <taxon>Eukaryota</taxon>
        <taxon>Fungi</taxon>
        <taxon>Dikarya</taxon>
        <taxon>Ascomycota</taxon>
        <taxon>Pezizomycotina</taxon>
        <taxon>Leotiomycetes</taxon>
        <taxon>Helotiales</taxon>
        <taxon>Mollisiaceae</taxon>
        <taxon>Phialocephala</taxon>
        <taxon>Phialocephala fortinii species complex</taxon>
    </lineage>
</organism>
<dbReference type="SMART" id="SM00066">
    <property type="entry name" value="GAL4"/>
    <property type="match status" value="1"/>
</dbReference>
<dbReference type="GO" id="GO:0008270">
    <property type="term" value="F:zinc ion binding"/>
    <property type="evidence" value="ECO:0007669"/>
    <property type="project" value="InterPro"/>
</dbReference>
<sequence length="806" mass="88263">MPRLRRYFAHIGHIARLPAHTQNLHASLPCIDAMETTQASEGPDDDQYRGKKRQRMRVSRACDQCRVRKDRCDGQQPVCRPCSKGDRSCTYVSSTKKRGLPPGYVRGLEILLGLIFRHVEGSEDTVSAVLGAEMGGPHASIGASGPPLDLTSTQTLIEVWRKSRVVKQMEQLLSAAEPMEDDVAFTQHLDKRLAQSASKMQQRNYTGGPSFPTPHSFIIPQHEADMASLKSTFQTTNSSQPVINAINARTSLPAPENAISQPSLDAMHSSIAIARSKCVPRCLPNWSHLLEIYFANTHSWFPICQKHDLLRPAHLMADGSSSQSDSVTSGERAFLWAVFAYASRQCGNAELQAGGRTSHSSETLYTFAKSMIPLHAALYELGHVRSLLLLALVQIGATSWSSAWVLVGQAVYIAIDLQLIPQKVPGSASNSPSTLDDGQKRTAMGCFVLDTLISAMLGRRPHLEQSDLRMIGLPQMDGNEEWEPWRASTDGDSQDQPSLLTHRRGPGRALSIFHQFLDLIAILNDFLCLPGNNSHESFASSIFQSLDAWKEGLPQHCQLCHDEVVLTTSQQPPQLLNLALAGAAVSELLRYQADLATATTNPILETSSGSLRKTATLVAEQIQRFGLAGIPPIFHIYLSFCDHSLPVGNEEAVQQNDGEGKSVISRLRGDIRRYWQSSDEANRSGLDQYSSKYQHFSSALPSANTFTAPAAAASRPSQLPVGISSEAYTFNSNSSSQHSQTVHTMTVRGAQQQNLPNVPTAFTGRSAISPLRTQSSEFAAFSDSLVNEIEDNTLFNSLALLDPTDW</sequence>
<dbReference type="PANTHER" id="PTHR47655">
    <property type="entry name" value="QUINIC ACID UTILIZATION ACTIVATOR"/>
    <property type="match status" value="1"/>
</dbReference>
<dbReference type="PROSITE" id="PS50048">
    <property type="entry name" value="ZN2_CY6_FUNGAL_2"/>
    <property type="match status" value="1"/>
</dbReference>
<dbReference type="GO" id="GO:0006351">
    <property type="term" value="P:DNA-templated transcription"/>
    <property type="evidence" value="ECO:0007669"/>
    <property type="project" value="InterPro"/>
</dbReference>
<keyword evidence="2" id="KW-0539">Nucleus</keyword>
<dbReference type="PANTHER" id="PTHR47655:SF2">
    <property type="entry name" value="QUINIC ACID UTILIZATION ACTIVATOR"/>
    <property type="match status" value="1"/>
</dbReference>
<dbReference type="InterPro" id="IPR001138">
    <property type="entry name" value="Zn2Cys6_DnaBD"/>
</dbReference>
<dbReference type="CDD" id="cd00067">
    <property type="entry name" value="GAL4"/>
    <property type="match status" value="1"/>
</dbReference>
<feature type="domain" description="Zn(2)-C6 fungal-type" evidence="3">
    <location>
        <begin position="61"/>
        <end position="91"/>
    </location>
</feature>
<accession>A0A1L7WLE9</accession>
<evidence type="ECO:0000256" key="1">
    <source>
        <dbReference type="ARBA" id="ARBA00022723"/>
    </source>
</evidence>
<dbReference type="EMBL" id="FJOG01000004">
    <property type="protein sequence ID" value="CZR53573.1"/>
    <property type="molecule type" value="Genomic_DNA"/>
</dbReference>
<dbReference type="OrthoDB" id="3364175at2759"/>
<dbReference type="Gene3D" id="4.10.240.10">
    <property type="entry name" value="Zn(2)-C6 fungal-type DNA-binding domain"/>
    <property type="match status" value="1"/>
</dbReference>
<dbReference type="GO" id="GO:0003677">
    <property type="term" value="F:DNA binding"/>
    <property type="evidence" value="ECO:0007669"/>
    <property type="project" value="InterPro"/>
</dbReference>
<dbReference type="InterPro" id="IPR007219">
    <property type="entry name" value="XnlR_reg_dom"/>
</dbReference>
<dbReference type="InterPro" id="IPR036864">
    <property type="entry name" value="Zn2-C6_fun-type_DNA-bd_sf"/>
</dbReference>
<dbReference type="GO" id="GO:0045944">
    <property type="term" value="P:positive regulation of transcription by RNA polymerase II"/>
    <property type="evidence" value="ECO:0007669"/>
    <property type="project" value="TreeGrafter"/>
</dbReference>
<dbReference type="SUPFAM" id="SSF57701">
    <property type="entry name" value="Zn2/Cys6 DNA-binding domain"/>
    <property type="match status" value="1"/>
</dbReference>
<dbReference type="Pfam" id="PF00172">
    <property type="entry name" value="Zn_clus"/>
    <property type="match status" value="1"/>
</dbReference>
<dbReference type="GO" id="GO:0000981">
    <property type="term" value="F:DNA-binding transcription factor activity, RNA polymerase II-specific"/>
    <property type="evidence" value="ECO:0007669"/>
    <property type="project" value="InterPro"/>
</dbReference>
<reference evidence="4 5" key="1">
    <citation type="submission" date="2016-03" db="EMBL/GenBank/DDBJ databases">
        <authorList>
            <person name="Ploux O."/>
        </authorList>
    </citation>
    <scope>NUCLEOTIDE SEQUENCE [LARGE SCALE GENOMIC DNA]</scope>
    <source>
        <strain evidence="4 5">UAMH 11012</strain>
    </source>
</reference>
<protein>
    <recommendedName>
        <fullName evidence="3">Zn(2)-C6 fungal-type domain-containing protein</fullName>
    </recommendedName>
</protein>
<gene>
    <name evidence="4" type="ORF">PAC_03452</name>
</gene>
<dbReference type="Proteomes" id="UP000184330">
    <property type="component" value="Unassembled WGS sequence"/>
</dbReference>
<dbReference type="SMART" id="SM00906">
    <property type="entry name" value="Fungal_trans"/>
    <property type="match status" value="1"/>
</dbReference>
<evidence type="ECO:0000256" key="2">
    <source>
        <dbReference type="ARBA" id="ARBA00023242"/>
    </source>
</evidence>
<evidence type="ECO:0000313" key="5">
    <source>
        <dbReference type="Proteomes" id="UP000184330"/>
    </source>
</evidence>
<dbReference type="PROSITE" id="PS00463">
    <property type="entry name" value="ZN2_CY6_FUNGAL_1"/>
    <property type="match status" value="1"/>
</dbReference>
<dbReference type="InterPro" id="IPR052783">
    <property type="entry name" value="Metabolic/Drug-Res_Regulator"/>
</dbReference>
<evidence type="ECO:0000259" key="3">
    <source>
        <dbReference type="PROSITE" id="PS50048"/>
    </source>
</evidence>
<dbReference type="Pfam" id="PF04082">
    <property type="entry name" value="Fungal_trans"/>
    <property type="match status" value="1"/>
</dbReference>
<dbReference type="CDD" id="cd12148">
    <property type="entry name" value="fungal_TF_MHR"/>
    <property type="match status" value="1"/>
</dbReference>
<evidence type="ECO:0000313" key="4">
    <source>
        <dbReference type="EMBL" id="CZR53573.1"/>
    </source>
</evidence>
<proteinExistence type="predicted"/>
<dbReference type="AlphaFoldDB" id="A0A1L7WLE9"/>
<keyword evidence="5" id="KW-1185">Reference proteome</keyword>
<keyword evidence="1" id="KW-0479">Metal-binding</keyword>